<sequence>MNPFNLPWFHTVLPAKHRKGESWALGQVLLCSQRHSLLASELLPLQRLNWDSSSATSLLCDLSAPEDPPVKNARQDQDITPPGCNSHKAWQNPSFQFCRMRH</sequence>
<feature type="region of interest" description="Disordered" evidence="1">
    <location>
        <begin position="66"/>
        <end position="87"/>
    </location>
</feature>
<dbReference type="Proteomes" id="UP000050525">
    <property type="component" value="Unassembled WGS sequence"/>
</dbReference>
<evidence type="ECO:0000313" key="2">
    <source>
        <dbReference type="EMBL" id="KYO32044.1"/>
    </source>
</evidence>
<keyword evidence="3" id="KW-1185">Reference proteome</keyword>
<accession>A0A151N5D7</accession>
<name>A0A151N5D7_ALLMI</name>
<reference evidence="2 3" key="1">
    <citation type="journal article" date="2012" name="Genome Biol.">
        <title>Sequencing three crocodilian genomes to illuminate the evolution of archosaurs and amniotes.</title>
        <authorList>
            <person name="St John J.A."/>
            <person name="Braun E.L."/>
            <person name="Isberg S.R."/>
            <person name="Miles L.G."/>
            <person name="Chong A.Y."/>
            <person name="Gongora J."/>
            <person name="Dalzell P."/>
            <person name="Moran C."/>
            <person name="Bed'hom B."/>
            <person name="Abzhanov A."/>
            <person name="Burgess S.C."/>
            <person name="Cooksey A.M."/>
            <person name="Castoe T.A."/>
            <person name="Crawford N.G."/>
            <person name="Densmore L.D."/>
            <person name="Drew J.C."/>
            <person name="Edwards S.V."/>
            <person name="Faircloth B.C."/>
            <person name="Fujita M.K."/>
            <person name="Greenwold M.J."/>
            <person name="Hoffmann F.G."/>
            <person name="Howard J.M."/>
            <person name="Iguchi T."/>
            <person name="Janes D.E."/>
            <person name="Khan S.Y."/>
            <person name="Kohno S."/>
            <person name="de Koning A.J."/>
            <person name="Lance S.L."/>
            <person name="McCarthy F.M."/>
            <person name="McCormack J.E."/>
            <person name="Merchant M.E."/>
            <person name="Peterson D.G."/>
            <person name="Pollock D.D."/>
            <person name="Pourmand N."/>
            <person name="Raney B.J."/>
            <person name="Roessler K.A."/>
            <person name="Sanford J.R."/>
            <person name="Sawyer R.H."/>
            <person name="Schmidt C.J."/>
            <person name="Triplett E.W."/>
            <person name="Tuberville T.D."/>
            <person name="Venegas-Anaya M."/>
            <person name="Howard J.T."/>
            <person name="Jarvis E.D."/>
            <person name="Guillette L.J.Jr."/>
            <person name="Glenn T.C."/>
            <person name="Green R.E."/>
            <person name="Ray D.A."/>
        </authorList>
    </citation>
    <scope>NUCLEOTIDE SEQUENCE [LARGE SCALE GENOMIC DNA]</scope>
    <source>
        <strain evidence="2">KSC_2009_1</strain>
    </source>
</reference>
<evidence type="ECO:0000256" key="1">
    <source>
        <dbReference type="SAM" id="MobiDB-lite"/>
    </source>
</evidence>
<evidence type="ECO:0000313" key="3">
    <source>
        <dbReference type="Proteomes" id="UP000050525"/>
    </source>
</evidence>
<proteinExistence type="predicted"/>
<comment type="caution">
    <text evidence="2">The sequence shown here is derived from an EMBL/GenBank/DDBJ whole genome shotgun (WGS) entry which is preliminary data.</text>
</comment>
<gene>
    <name evidence="2" type="ORF">Y1Q_0007067</name>
</gene>
<dbReference type="EMBL" id="AKHW03004004">
    <property type="protein sequence ID" value="KYO32044.1"/>
    <property type="molecule type" value="Genomic_DNA"/>
</dbReference>
<dbReference type="AlphaFoldDB" id="A0A151N5D7"/>
<protein>
    <submittedName>
        <fullName evidence="2">Uncharacterized protein</fullName>
    </submittedName>
</protein>
<organism evidence="2 3">
    <name type="scientific">Alligator mississippiensis</name>
    <name type="common">American alligator</name>
    <dbReference type="NCBI Taxonomy" id="8496"/>
    <lineage>
        <taxon>Eukaryota</taxon>
        <taxon>Metazoa</taxon>
        <taxon>Chordata</taxon>
        <taxon>Craniata</taxon>
        <taxon>Vertebrata</taxon>
        <taxon>Euteleostomi</taxon>
        <taxon>Archelosauria</taxon>
        <taxon>Archosauria</taxon>
        <taxon>Crocodylia</taxon>
        <taxon>Alligatoridae</taxon>
        <taxon>Alligatorinae</taxon>
        <taxon>Alligator</taxon>
    </lineage>
</organism>